<dbReference type="EMBL" id="OX596100">
    <property type="protein sequence ID" value="CAI9696124.1"/>
    <property type="molecule type" value="Genomic_DNA"/>
</dbReference>
<evidence type="ECO:0000313" key="2">
    <source>
        <dbReference type="Proteomes" id="UP001162501"/>
    </source>
</evidence>
<sequence length="270" mass="28590">MADRKPLSGPRTEMQIVPGLRLAPVRPKDHSHSEPVPTTGVSELTDFWGVRSTRNRLPATPIVLRGQMLCNERPVEGPPHTSLPPGLRANRDAGGVAAEGLGPGTAGTLAARAVHPLSQSSMSLNPALKEEPMKASQVGFLEAGRDFGFCCINEKSTCSQPTSPVVLPTVSRDSRNVALPGAWLELGRDTTSPGDRGWAGAEQTPELAGKSTLKIRLLEIKVGSIITRTEAWFVPAPSLGLTICRRLTSRSSQAGGHFRQEGGAAGMSPL</sequence>
<reference evidence="1" key="1">
    <citation type="submission" date="2023-05" db="EMBL/GenBank/DDBJ databases">
        <authorList>
            <consortium name="ELIXIR-Norway"/>
        </authorList>
    </citation>
    <scope>NUCLEOTIDE SEQUENCE</scope>
</reference>
<gene>
    <name evidence="1" type="ORF">MRATA1EN3_LOCUS7337</name>
</gene>
<evidence type="ECO:0000313" key="1">
    <source>
        <dbReference type="EMBL" id="CAI9696124.1"/>
    </source>
</evidence>
<organism evidence="1 2">
    <name type="scientific">Rangifer tarandus platyrhynchus</name>
    <name type="common">Svalbard reindeer</name>
    <dbReference type="NCBI Taxonomy" id="3082113"/>
    <lineage>
        <taxon>Eukaryota</taxon>
        <taxon>Metazoa</taxon>
        <taxon>Chordata</taxon>
        <taxon>Craniata</taxon>
        <taxon>Vertebrata</taxon>
        <taxon>Euteleostomi</taxon>
        <taxon>Mammalia</taxon>
        <taxon>Eutheria</taxon>
        <taxon>Laurasiatheria</taxon>
        <taxon>Artiodactyla</taxon>
        <taxon>Ruminantia</taxon>
        <taxon>Pecora</taxon>
        <taxon>Cervidae</taxon>
        <taxon>Odocoileinae</taxon>
        <taxon>Rangifer</taxon>
    </lineage>
</organism>
<protein>
    <submittedName>
        <fullName evidence="1">Uncharacterized protein</fullName>
    </submittedName>
</protein>
<proteinExistence type="predicted"/>
<accession>A0ACB0E6R3</accession>
<dbReference type="Proteomes" id="UP001162501">
    <property type="component" value="Chromosome 16"/>
</dbReference>
<name>A0ACB0E6R3_RANTA</name>